<evidence type="ECO:0000256" key="1">
    <source>
        <dbReference type="ARBA" id="ARBA00004141"/>
    </source>
</evidence>
<dbReference type="AlphaFoldDB" id="A0A8S1E8E8"/>
<dbReference type="Proteomes" id="UP000494206">
    <property type="component" value="Unassembled WGS sequence"/>
</dbReference>
<feature type="transmembrane region" description="Helical" evidence="6">
    <location>
        <begin position="6"/>
        <end position="25"/>
    </location>
</feature>
<comment type="caution">
    <text evidence="7">The sequence shown here is derived from an EMBL/GenBank/DDBJ whole genome shotgun (WGS) entry which is preliminary data.</text>
</comment>
<evidence type="ECO:0000256" key="5">
    <source>
        <dbReference type="ARBA" id="ARBA00023136"/>
    </source>
</evidence>
<evidence type="ECO:0000256" key="2">
    <source>
        <dbReference type="ARBA" id="ARBA00005692"/>
    </source>
</evidence>
<evidence type="ECO:0000256" key="3">
    <source>
        <dbReference type="ARBA" id="ARBA00022692"/>
    </source>
</evidence>
<comment type="subcellular location">
    <subcellularLocation>
        <location evidence="1">Membrane</location>
        <topology evidence="1">Multi-pass membrane protein</topology>
    </subcellularLocation>
</comment>
<keyword evidence="5 6" id="KW-0472">Membrane</keyword>
<protein>
    <recommendedName>
        <fullName evidence="6">Serpentine receptor class gamma</fullName>
    </recommendedName>
</protein>
<keyword evidence="4 6" id="KW-1133">Transmembrane helix</keyword>
<dbReference type="GO" id="GO:0007606">
    <property type="term" value="P:sensory perception of chemical stimulus"/>
    <property type="evidence" value="ECO:0007669"/>
    <property type="project" value="UniProtKB-UniRule"/>
</dbReference>
<keyword evidence="8" id="KW-1185">Reference proteome</keyword>
<dbReference type="GO" id="GO:0004888">
    <property type="term" value="F:transmembrane signaling receptor activity"/>
    <property type="evidence" value="ECO:0007669"/>
    <property type="project" value="InterPro"/>
</dbReference>
<keyword evidence="3 6" id="KW-0812">Transmembrane</keyword>
<dbReference type="GO" id="GO:0016020">
    <property type="term" value="C:membrane"/>
    <property type="evidence" value="ECO:0007669"/>
    <property type="project" value="UniProtKB-SubCell"/>
</dbReference>
<organism evidence="7 8">
    <name type="scientific">Caenorhabditis bovis</name>
    <dbReference type="NCBI Taxonomy" id="2654633"/>
    <lineage>
        <taxon>Eukaryota</taxon>
        <taxon>Metazoa</taxon>
        <taxon>Ecdysozoa</taxon>
        <taxon>Nematoda</taxon>
        <taxon>Chromadorea</taxon>
        <taxon>Rhabditida</taxon>
        <taxon>Rhabditina</taxon>
        <taxon>Rhabditomorpha</taxon>
        <taxon>Rhabditoidea</taxon>
        <taxon>Rhabditidae</taxon>
        <taxon>Peloderinae</taxon>
        <taxon>Caenorhabditis</taxon>
    </lineage>
</organism>
<dbReference type="EMBL" id="CADEPM010000001">
    <property type="protein sequence ID" value="CAB3397801.1"/>
    <property type="molecule type" value="Genomic_DNA"/>
</dbReference>
<evidence type="ECO:0000313" key="8">
    <source>
        <dbReference type="Proteomes" id="UP000494206"/>
    </source>
</evidence>
<evidence type="ECO:0000313" key="7">
    <source>
        <dbReference type="EMBL" id="CAB3397801.1"/>
    </source>
</evidence>
<name>A0A8S1E8E8_9PELO</name>
<sequence>MTLSTIFLAFAYVIFLILQLFYLLVSVDDVSKSDRLEIAKVFVTTAQQLSNDIYMMSSPVILLITSRRIRRSVLFLHSEDSEKHTNAAISTFAHPQTAVTAI</sequence>
<accession>A0A8S1E8E8</accession>
<evidence type="ECO:0000256" key="4">
    <source>
        <dbReference type="ARBA" id="ARBA00022989"/>
    </source>
</evidence>
<dbReference type="InterPro" id="IPR000609">
    <property type="entry name" value="7TM_GPCR_serpentine_rcpt_Srg"/>
</dbReference>
<dbReference type="Pfam" id="PF02118">
    <property type="entry name" value="Srg"/>
    <property type="match status" value="1"/>
</dbReference>
<comment type="similarity">
    <text evidence="2 6">Belongs to the nematode receptor-like protein srg family.</text>
</comment>
<reference evidence="7 8" key="1">
    <citation type="submission" date="2020-04" db="EMBL/GenBank/DDBJ databases">
        <authorList>
            <person name="Laetsch R D."/>
            <person name="Stevens L."/>
            <person name="Kumar S."/>
            <person name="Blaxter L. M."/>
        </authorList>
    </citation>
    <scope>NUCLEOTIDE SEQUENCE [LARGE SCALE GENOMIC DNA]</scope>
</reference>
<evidence type="ECO:0000256" key="6">
    <source>
        <dbReference type="RuleBase" id="RU280813"/>
    </source>
</evidence>
<gene>
    <name evidence="7" type="ORF">CBOVIS_LOCUS1161</name>
</gene>
<comment type="caution">
    <text evidence="6">Lacks conserved residue(s) required for the propagation of feature annotation.</text>
</comment>
<proteinExistence type="inferred from homology"/>